<keyword evidence="1" id="KW-0472">Membrane</keyword>
<protein>
    <submittedName>
        <fullName evidence="2">Uncharacterized protein</fullName>
    </submittedName>
</protein>
<evidence type="ECO:0000313" key="3">
    <source>
        <dbReference type="Proteomes" id="UP001140560"/>
    </source>
</evidence>
<dbReference type="AlphaFoldDB" id="A0A9W9CIL6"/>
<evidence type="ECO:0000256" key="1">
    <source>
        <dbReference type="SAM" id="Phobius"/>
    </source>
</evidence>
<dbReference type="EMBL" id="JAPEUY010000017">
    <property type="protein sequence ID" value="KAJ4364498.1"/>
    <property type="molecule type" value="Genomic_DNA"/>
</dbReference>
<reference evidence="2" key="1">
    <citation type="submission" date="2022-10" db="EMBL/GenBank/DDBJ databases">
        <title>Tapping the CABI collections for fungal endophytes: first genome assemblies for Collariella, Neodidymelliopsis, Ascochyta clinopodiicola, Didymella pomorum, Didymosphaeria variabile, Neocosmospora piperis and Neocucurbitaria cava.</title>
        <authorList>
            <person name="Hill R."/>
        </authorList>
    </citation>
    <scope>NUCLEOTIDE SEQUENCE</scope>
    <source>
        <strain evidence="2">IMI 356814</strain>
    </source>
</reference>
<keyword evidence="1" id="KW-1133">Transmembrane helix</keyword>
<sequence length="152" mass="16858">MPAISHLQPRLLEGTSSGISGTAIALIVVLGLIPVIALIWVVFWLLFFYGTGTGRTCWCTRRKRRTAEPEMVEQRGTTDTSQEMQYEKAIYDILDIPQRPYAAHTRTESGSSNVTRLSKTDPARSKFNTRLSMQSVGSASSVPVVQEPKPFV</sequence>
<dbReference type="OrthoDB" id="3796998at2759"/>
<name>A0A9W9CIL6_9PLEO</name>
<feature type="transmembrane region" description="Helical" evidence="1">
    <location>
        <begin position="20"/>
        <end position="47"/>
    </location>
</feature>
<keyword evidence="3" id="KW-1185">Reference proteome</keyword>
<evidence type="ECO:0000313" key="2">
    <source>
        <dbReference type="EMBL" id="KAJ4364498.1"/>
    </source>
</evidence>
<accession>A0A9W9CIL6</accession>
<keyword evidence="1" id="KW-0812">Transmembrane</keyword>
<organism evidence="2 3">
    <name type="scientific">Neocucurbitaria cava</name>
    <dbReference type="NCBI Taxonomy" id="798079"/>
    <lineage>
        <taxon>Eukaryota</taxon>
        <taxon>Fungi</taxon>
        <taxon>Dikarya</taxon>
        <taxon>Ascomycota</taxon>
        <taxon>Pezizomycotina</taxon>
        <taxon>Dothideomycetes</taxon>
        <taxon>Pleosporomycetidae</taxon>
        <taxon>Pleosporales</taxon>
        <taxon>Pleosporineae</taxon>
        <taxon>Cucurbitariaceae</taxon>
        <taxon>Neocucurbitaria</taxon>
    </lineage>
</organism>
<gene>
    <name evidence="2" type="ORF">N0V83_009092</name>
</gene>
<comment type="caution">
    <text evidence="2">The sequence shown here is derived from an EMBL/GenBank/DDBJ whole genome shotgun (WGS) entry which is preliminary data.</text>
</comment>
<dbReference type="Proteomes" id="UP001140560">
    <property type="component" value="Unassembled WGS sequence"/>
</dbReference>
<proteinExistence type="predicted"/>